<gene>
    <name evidence="1" type="ORF">S01H4_55444</name>
</gene>
<sequence>MNLVIRININKNKIYLDPQHESVGESSDLRQKAMFFIRLKVAFQMHPHPGNGVNVIASP</sequence>
<organism evidence="1">
    <name type="scientific">marine sediment metagenome</name>
    <dbReference type="NCBI Taxonomy" id="412755"/>
    <lineage>
        <taxon>unclassified sequences</taxon>
        <taxon>metagenomes</taxon>
        <taxon>ecological metagenomes</taxon>
    </lineage>
</organism>
<reference evidence="1" key="1">
    <citation type="journal article" date="2014" name="Front. Microbiol.">
        <title>High frequency of phylogenetically diverse reductive dehalogenase-homologous genes in deep subseafloor sedimentary metagenomes.</title>
        <authorList>
            <person name="Kawai M."/>
            <person name="Futagami T."/>
            <person name="Toyoda A."/>
            <person name="Takaki Y."/>
            <person name="Nishi S."/>
            <person name="Hori S."/>
            <person name="Arai W."/>
            <person name="Tsubouchi T."/>
            <person name="Morono Y."/>
            <person name="Uchiyama I."/>
            <person name="Ito T."/>
            <person name="Fujiyama A."/>
            <person name="Inagaki F."/>
            <person name="Takami H."/>
        </authorList>
    </citation>
    <scope>NUCLEOTIDE SEQUENCE</scope>
    <source>
        <strain evidence="1">Expedition CK06-06</strain>
    </source>
</reference>
<protein>
    <submittedName>
        <fullName evidence="1">Uncharacterized protein</fullName>
    </submittedName>
</protein>
<proteinExistence type="predicted"/>
<dbReference type="EMBL" id="BART01032002">
    <property type="protein sequence ID" value="GAH18313.1"/>
    <property type="molecule type" value="Genomic_DNA"/>
</dbReference>
<comment type="caution">
    <text evidence="1">The sequence shown here is derived from an EMBL/GenBank/DDBJ whole genome shotgun (WGS) entry which is preliminary data.</text>
</comment>
<evidence type="ECO:0000313" key="1">
    <source>
        <dbReference type="EMBL" id="GAH18313.1"/>
    </source>
</evidence>
<name>X1FC20_9ZZZZ</name>
<accession>X1FC20</accession>
<dbReference type="AlphaFoldDB" id="X1FC20"/>